<gene>
    <name evidence="1" type="ORF">CDAR_604861</name>
</gene>
<name>A0AAV4VNU5_9ARAC</name>
<evidence type="ECO:0000313" key="1">
    <source>
        <dbReference type="EMBL" id="GIY71506.1"/>
    </source>
</evidence>
<dbReference type="AlphaFoldDB" id="A0AAV4VNU5"/>
<keyword evidence="2" id="KW-1185">Reference proteome</keyword>
<organism evidence="1 2">
    <name type="scientific">Caerostris darwini</name>
    <dbReference type="NCBI Taxonomy" id="1538125"/>
    <lineage>
        <taxon>Eukaryota</taxon>
        <taxon>Metazoa</taxon>
        <taxon>Ecdysozoa</taxon>
        <taxon>Arthropoda</taxon>
        <taxon>Chelicerata</taxon>
        <taxon>Arachnida</taxon>
        <taxon>Araneae</taxon>
        <taxon>Araneomorphae</taxon>
        <taxon>Entelegynae</taxon>
        <taxon>Araneoidea</taxon>
        <taxon>Araneidae</taxon>
        <taxon>Caerostris</taxon>
    </lineage>
</organism>
<dbReference type="EMBL" id="BPLQ01013356">
    <property type="protein sequence ID" value="GIY71506.1"/>
    <property type="molecule type" value="Genomic_DNA"/>
</dbReference>
<comment type="caution">
    <text evidence="1">The sequence shown here is derived from an EMBL/GenBank/DDBJ whole genome shotgun (WGS) entry which is preliminary data.</text>
</comment>
<dbReference type="Proteomes" id="UP001054837">
    <property type="component" value="Unassembled WGS sequence"/>
</dbReference>
<reference evidence="1 2" key="1">
    <citation type="submission" date="2021-06" db="EMBL/GenBank/DDBJ databases">
        <title>Caerostris darwini draft genome.</title>
        <authorList>
            <person name="Kono N."/>
            <person name="Arakawa K."/>
        </authorList>
    </citation>
    <scope>NUCLEOTIDE SEQUENCE [LARGE SCALE GENOMIC DNA]</scope>
</reference>
<feature type="non-terminal residue" evidence="1">
    <location>
        <position position="1"/>
    </location>
</feature>
<proteinExistence type="predicted"/>
<evidence type="ECO:0000313" key="2">
    <source>
        <dbReference type="Proteomes" id="UP001054837"/>
    </source>
</evidence>
<sequence>LLGRHGNSDSLRYVPISNNRQHEGWTVESMPGESKFTIHKSA</sequence>
<accession>A0AAV4VNU5</accession>
<protein>
    <submittedName>
        <fullName evidence="1">Uncharacterized protein</fullName>
    </submittedName>
</protein>